<keyword evidence="5 7" id="KW-0807">Transducer</keyword>
<keyword evidence="2" id="KW-0812">Transmembrane</keyword>
<proteinExistence type="inferred from homology"/>
<comment type="similarity">
    <text evidence="6">Belongs to the methyl-accepting chemotaxis (MCP) protein family.</text>
</comment>
<dbReference type="Proteomes" id="UP000238605">
    <property type="component" value="Unassembled WGS sequence"/>
</dbReference>
<keyword evidence="4" id="KW-0472">Membrane</keyword>
<evidence type="ECO:0000256" key="3">
    <source>
        <dbReference type="ARBA" id="ARBA00022989"/>
    </source>
</evidence>
<sequence>MNLSQKLLLAGAGAAVLGAALAWTALVLTPAPADTTWAAAGQAHEDRSRDQLARALQSDIDQRLAALRALAAQPGTARDVQGLAQAMAELAGPAPAPADAAVHDEMLAWLATRLTPEWARAERQPLPDLGPAVRSRDRASAALQQAYVVRNPHGGGERESLDRADLTGRYAELHAQVHPAWRTARRILGWDDLLLIDTATDTIVYSVAKDPDFATSLVEGLGAASALAETYARVRRAADASAAALSDAARYLPAPAEWQVFAAVPVFDGDRQVGVLAGRVRLQALTAALAGLTDQAWLVGPDGLLRSVPAAWSAAPAAFADAASDVAEDKRALAQHRNTPVGVLPPPSAGALPGVPVRLGAQGPVWQLVWQPQAQAPGSRAEPRLAWWPAAAGTGVAMVLAGAGLAGLGRRWQAPLAQLRETLVRAAQGDAQARSRIDTPDEWGELSAALDRVLDERGRRLQQAAQENDSLNRSVVALLQTVFQMSNKDLTARAEVTEDIIGTLSSSINQLGDETSRTLHEVQNIAEQVRSACEFVGEQAVRVDETAQEERAALEGMAASLNQATYQLAQMAALSTNSSEAAELASAATDAALQAVDTTVRGMESLRGAIAETEKRFKRLGERSQEISTVVNLINAIAERTHVLSLNASMQASNAGEAGRSFAVVAEEVQRLSESARQATGQIAQLVQSIQVETGDTLLTMNRLIAQVVKQSEQARLAGAQMAETRDTTAQLVSLVQQIAAFSQAQSTLAHELRLSVDQLNRGSAQTILAIEQQTESTATLVDYARRLSEAVGQFRLPPPEDVY</sequence>
<evidence type="ECO:0000313" key="11">
    <source>
        <dbReference type="EMBL" id="PPE66795.1"/>
    </source>
</evidence>
<dbReference type="PROSITE" id="PS50885">
    <property type="entry name" value="HAMP"/>
    <property type="match status" value="1"/>
</dbReference>
<evidence type="ECO:0000256" key="5">
    <source>
        <dbReference type="ARBA" id="ARBA00023224"/>
    </source>
</evidence>
<dbReference type="InterPro" id="IPR003660">
    <property type="entry name" value="HAMP_dom"/>
</dbReference>
<dbReference type="PROSITE" id="PS50111">
    <property type="entry name" value="CHEMOTAXIS_TRANSDUC_2"/>
    <property type="match status" value="1"/>
</dbReference>
<dbReference type="Gene3D" id="1.10.287.950">
    <property type="entry name" value="Methyl-accepting chemotaxis protein"/>
    <property type="match status" value="1"/>
</dbReference>
<dbReference type="Gene3D" id="6.10.340.10">
    <property type="match status" value="1"/>
</dbReference>
<evidence type="ECO:0000256" key="2">
    <source>
        <dbReference type="ARBA" id="ARBA00022692"/>
    </source>
</evidence>
<feature type="domain" description="Methyl-accepting transducer" evidence="9">
    <location>
        <begin position="525"/>
        <end position="761"/>
    </location>
</feature>
<dbReference type="SMART" id="SM00304">
    <property type="entry name" value="HAMP"/>
    <property type="match status" value="2"/>
</dbReference>
<dbReference type="GO" id="GO:0007165">
    <property type="term" value="P:signal transduction"/>
    <property type="evidence" value="ECO:0007669"/>
    <property type="project" value="UniProtKB-KW"/>
</dbReference>
<dbReference type="Pfam" id="PF00015">
    <property type="entry name" value="MCPsignal"/>
    <property type="match status" value="1"/>
</dbReference>
<evidence type="ECO:0000256" key="8">
    <source>
        <dbReference type="SAM" id="Coils"/>
    </source>
</evidence>
<evidence type="ECO:0000256" key="1">
    <source>
        <dbReference type="ARBA" id="ARBA00004141"/>
    </source>
</evidence>
<dbReference type="SMART" id="SM00283">
    <property type="entry name" value="MA"/>
    <property type="match status" value="1"/>
</dbReference>
<evidence type="ECO:0000256" key="7">
    <source>
        <dbReference type="PROSITE-ProRule" id="PRU00284"/>
    </source>
</evidence>
<organism evidence="11 12">
    <name type="scientific">Caldimonas caldifontis</name>
    <dbReference type="NCBI Taxonomy" id="1452508"/>
    <lineage>
        <taxon>Bacteria</taxon>
        <taxon>Pseudomonadati</taxon>
        <taxon>Pseudomonadota</taxon>
        <taxon>Betaproteobacteria</taxon>
        <taxon>Burkholderiales</taxon>
        <taxon>Sphaerotilaceae</taxon>
        <taxon>Caldimonas</taxon>
    </lineage>
</organism>
<accession>A0A2S5SVK8</accession>
<dbReference type="SUPFAM" id="SSF58104">
    <property type="entry name" value="Methyl-accepting chemotaxis protein (MCP) signaling domain"/>
    <property type="match status" value="1"/>
</dbReference>
<gene>
    <name evidence="11" type="ORF">C1704_07375</name>
</gene>
<reference evidence="11 12" key="1">
    <citation type="submission" date="2018-02" db="EMBL/GenBank/DDBJ databases">
        <title>Reclassifiation of [Polyangium] brachysporum DSM 7029 as Guopingzhaonella breviflexa gen. nov., sp. nov., a member of the family Comamonadaceae.</title>
        <authorList>
            <person name="Tang B."/>
        </authorList>
    </citation>
    <scope>NUCLEOTIDE SEQUENCE [LARGE SCALE GENOMIC DNA]</scope>
    <source>
        <strain evidence="11 12">BCRC 80649</strain>
    </source>
</reference>
<dbReference type="EMBL" id="PSNX01000005">
    <property type="protein sequence ID" value="PPE66795.1"/>
    <property type="molecule type" value="Genomic_DNA"/>
</dbReference>
<evidence type="ECO:0000256" key="4">
    <source>
        <dbReference type="ARBA" id="ARBA00023136"/>
    </source>
</evidence>
<keyword evidence="8" id="KW-0175">Coiled coil</keyword>
<comment type="subcellular location">
    <subcellularLocation>
        <location evidence="1">Membrane</location>
        <topology evidence="1">Multi-pass membrane protein</topology>
    </subcellularLocation>
</comment>
<comment type="caution">
    <text evidence="11">The sequence shown here is derived from an EMBL/GenBank/DDBJ whole genome shotgun (WGS) entry which is preliminary data.</text>
</comment>
<dbReference type="PANTHER" id="PTHR32089">
    <property type="entry name" value="METHYL-ACCEPTING CHEMOTAXIS PROTEIN MCPB"/>
    <property type="match status" value="1"/>
</dbReference>
<evidence type="ECO:0000313" key="12">
    <source>
        <dbReference type="Proteomes" id="UP000238605"/>
    </source>
</evidence>
<dbReference type="InterPro" id="IPR004089">
    <property type="entry name" value="MCPsignal_dom"/>
</dbReference>
<dbReference type="AlphaFoldDB" id="A0A2S5SVK8"/>
<evidence type="ECO:0000259" key="9">
    <source>
        <dbReference type="PROSITE" id="PS50111"/>
    </source>
</evidence>
<dbReference type="OrthoDB" id="2489132at2"/>
<feature type="coiled-coil region" evidence="8">
    <location>
        <begin position="454"/>
        <end position="481"/>
    </location>
</feature>
<dbReference type="GO" id="GO:0016020">
    <property type="term" value="C:membrane"/>
    <property type="evidence" value="ECO:0007669"/>
    <property type="project" value="InterPro"/>
</dbReference>
<protein>
    <recommendedName>
        <fullName evidence="13">Methyl-accepting chemotaxis protein</fullName>
    </recommendedName>
</protein>
<keyword evidence="3" id="KW-1133">Transmembrane helix</keyword>
<evidence type="ECO:0000256" key="6">
    <source>
        <dbReference type="ARBA" id="ARBA00029447"/>
    </source>
</evidence>
<name>A0A2S5SVK8_9BURK</name>
<evidence type="ECO:0008006" key="13">
    <source>
        <dbReference type="Google" id="ProtNLM"/>
    </source>
</evidence>
<feature type="domain" description="HAMP" evidence="10">
    <location>
        <begin position="410"/>
        <end position="462"/>
    </location>
</feature>
<dbReference type="PANTHER" id="PTHR32089:SF119">
    <property type="entry name" value="METHYL-ACCEPTING CHEMOTAXIS PROTEIN CTPL"/>
    <property type="match status" value="1"/>
</dbReference>
<evidence type="ECO:0000259" key="10">
    <source>
        <dbReference type="PROSITE" id="PS50885"/>
    </source>
</evidence>
<keyword evidence="12" id="KW-1185">Reference proteome</keyword>
<dbReference type="RefSeq" id="WP_104302093.1">
    <property type="nucleotide sequence ID" value="NZ_PSNX01000005.1"/>
</dbReference>